<accession>A0A9D4L991</accession>
<evidence type="ECO:0000313" key="1">
    <source>
        <dbReference type="EMBL" id="KAH3852867.1"/>
    </source>
</evidence>
<comment type="caution">
    <text evidence="1">The sequence shown here is derived from an EMBL/GenBank/DDBJ whole genome shotgun (WGS) entry which is preliminary data.</text>
</comment>
<name>A0A9D4L991_DREPO</name>
<dbReference type="EMBL" id="JAIWYP010000003">
    <property type="protein sequence ID" value="KAH3852867.1"/>
    <property type="molecule type" value="Genomic_DNA"/>
</dbReference>
<evidence type="ECO:0000313" key="2">
    <source>
        <dbReference type="Proteomes" id="UP000828390"/>
    </source>
</evidence>
<organism evidence="1 2">
    <name type="scientific">Dreissena polymorpha</name>
    <name type="common">Zebra mussel</name>
    <name type="synonym">Mytilus polymorpha</name>
    <dbReference type="NCBI Taxonomy" id="45954"/>
    <lineage>
        <taxon>Eukaryota</taxon>
        <taxon>Metazoa</taxon>
        <taxon>Spiralia</taxon>
        <taxon>Lophotrochozoa</taxon>
        <taxon>Mollusca</taxon>
        <taxon>Bivalvia</taxon>
        <taxon>Autobranchia</taxon>
        <taxon>Heteroconchia</taxon>
        <taxon>Euheterodonta</taxon>
        <taxon>Imparidentia</taxon>
        <taxon>Neoheterodontei</taxon>
        <taxon>Myida</taxon>
        <taxon>Dreissenoidea</taxon>
        <taxon>Dreissenidae</taxon>
        <taxon>Dreissena</taxon>
    </lineage>
</organism>
<proteinExistence type="predicted"/>
<protein>
    <submittedName>
        <fullName evidence="1">Uncharacterized protein</fullName>
    </submittedName>
</protein>
<dbReference type="AlphaFoldDB" id="A0A9D4L991"/>
<gene>
    <name evidence="1" type="ORF">DPMN_095388</name>
</gene>
<reference evidence="1" key="2">
    <citation type="submission" date="2020-11" db="EMBL/GenBank/DDBJ databases">
        <authorList>
            <person name="McCartney M.A."/>
            <person name="Auch B."/>
            <person name="Kono T."/>
            <person name="Mallez S."/>
            <person name="Becker A."/>
            <person name="Gohl D.M."/>
            <person name="Silverstein K.A.T."/>
            <person name="Koren S."/>
            <person name="Bechman K.B."/>
            <person name="Herman A."/>
            <person name="Abrahante J.E."/>
            <person name="Garbe J."/>
        </authorList>
    </citation>
    <scope>NUCLEOTIDE SEQUENCE</scope>
    <source>
        <strain evidence="1">Duluth1</strain>
        <tissue evidence="1">Whole animal</tissue>
    </source>
</reference>
<reference evidence="1" key="1">
    <citation type="journal article" date="2019" name="bioRxiv">
        <title>The Genome of the Zebra Mussel, Dreissena polymorpha: A Resource for Invasive Species Research.</title>
        <authorList>
            <person name="McCartney M.A."/>
            <person name="Auch B."/>
            <person name="Kono T."/>
            <person name="Mallez S."/>
            <person name="Zhang Y."/>
            <person name="Obille A."/>
            <person name="Becker A."/>
            <person name="Abrahante J.E."/>
            <person name="Garbe J."/>
            <person name="Badalamenti J.P."/>
            <person name="Herman A."/>
            <person name="Mangelson H."/>
            <person name="Liachko I."/>
            <person name="Sullivan S."/>
            <person name="Sone E.D."/>
            <person name="Koren S."/>
            <person name="Silverstein K.A.T."/>
            <person name="Beckman K.B."/>
            <person name="Gohl D.M."/>
        </authorList>
    </citation>
    <scope>NUCLEOTIDE SEQUENCE</scope>
    <source>
        <strain evidence="1">Duluth1</strain>
        <tissue evidence="1">Whole animal</tissue>
    </source>
</reference>
<keyword evidence="2" id="KW-1185">Reference proteome</keyword>
<dbReference type="Proteomes" id="UP000828390">
    <property type="component" value="Unassembled WGS sequence"/>
</dbReference>
<sequence>MASIHIVEATEELGQGLGQKELREIRQKQRHDPLIDRWRKAVIDQKIPTKFNSKQDSIMRKQFKHFKIKRGILFRNIKEEERLIEQLVIPDSS</sequence>